<organism evidence="2 4">
    <name type="scientific">Prunus armeniaca</name>
    <name type="common">Apricot</name>
    <name type="synonym">Armeniaca vulgaris</name>
    <dbReference type="NCBI Taxonomy" id="36596"/>
    <lineage>
        <taxon>Eukaryota</taxon>
        <taxon>Viridiplantae</taxon>
        <taxon>Streptophyta</taxon>
        <taxon>Embryophyta</taxon>
        <taxon>Tracheophyta</taxon>
        <taxon>Spermatophyta</taxon>
        <taxon>Magnoliopsida</taxon>
        <taxon>eudicotyledons</taxon>
        <taxon>Gunneridae</taxon>
        <taxon>Pentapetalae</taxon>
        <taxon>rosids</taxon>
        <taxon>fabids</taxon>
        <taxon>Rosales</taxon>
        <taxon>Rosaceae</taxon>
        <taxon>Amygdaloideae</taxon>
        <taxon>Amygdaleae</taxon>
        <taxon>Prunus</taxon>
    </lineage>
</organism>
<reference evidence="2 4" key="2">
    <citation type="submission" date="2020-05" db="EMBL/GenBank/DDBJ databases">
        <authorList>
            <person name="Campoy J."/>
            <person name="Schneeberger K."/>
            <person name="Spophaly S."/>
        </authorList>
    </citation>
    <scope>NUCLEOTIDE SEQUENCE [LARGE SCALE GENOMIC DNA]</scope>
    <source>
        <strain evidence="2">PruArmRojPasFocal</strain>
    </source>
</reference>
<keyword evidence="5" id="KW-1185">Reference proteome</keyword>
<feature type="region of interest" description="Disordered" evidence="1">
    <location>
        <begin position="40"/>
        <end position="60"/>
    </location>
</feature>
<reference evidence="5" key="1">
    <citation type="journal article" date="2020" name="Genome Biol.">
        <title>Gamete binning: chromosome-level and haplotype-resolved genome assembly enabled by high-throughput single-cell sequencing of gamete genomes.</title>
        <authorList>
            <person name="Campoy J.A."/>
            <person name="Sun H."/>
            <person name="Goel M."/>
            <person name="Jiao W.-B."/>
            <person name="Folz-Donahue K."/>
            <person name="Wang N."/>
            <person name="Rubio M."/>
            <person name="Liu C."/>
            <person name="Kukat C."/>
            <person name="Ruiz D."/>
            <person name="Huettel B."/>
            <person name="Schneeberger K."/>
        </authorList>
    </citation>
    <scope>NUCLEOTIDE SEQUENCE [LARGE SCALE GENOMIC DNA]</scope>
    <source>
        <strain evidence="5">cv. Rojo Pasion</strain>
    </source>
</reference>
<evidence type="ECO:0000313" key="3">
    <source>
        <dbReference type="EMBL" id="CAB4300756.1"/>
    </source>
</evidence>
<evidence type="ECO:0000256" key="1">
    <source>
        <dbReference type="SAM" id="MobiDB-lite"/>
    </source>
</evidence>
<dbReference type="Proteomes" id="UP000507245">
    <property type="component" value="Unassembled WGS sequence"/>
</dbReference>
<dbReference type="Proteomes" id="UP000507222">
    <property type="component" value="Unassembled WGS sequence"/>
</dbReference>
<accession>A0A6J5U422</accession>
<gene>
    <name evidence="2" type="ORF">CURHAP_LOCUS16439</name>
    <name evidence="3" type="ORF">ORAREDHAP_LOCUS16014</name>
</gene>
<sequence>MDHKGRRHDCLGSDHVSTFTTMRSQVLVVAQSGRGNALKKYPAREAPGSQTCVPCGPRTP</sequence>
<name>A0A6J5U422_PRUAR</name>
<evidence type="ECO:0000313" key="4">
    <source>
        <dbReference type="Proteomes" id="UP000507222"/>
    </source>
</evidence>
<protein>
    <submittedName>
        <fullName evidence="2">Uncharacterized protein</fullName>
    </submittedName>
</protein>
<evidence type="ECO:0000313" key="5">
    <source>
        <dbReference type="Proteomes" id="UP000507245"/>
    </source>
</evidence>
<dbReference type="EMBL" id="CAEKKB010000002">
    <property type="protein sequence ID" value="CAB4300756.1"/>
    <property type="molecule type" value="Genomic_DNA"/>
</dbReference>
<dbReference type="AlphaFoldDB" id="A0A6J5U422"/>
<evidence type="ECO:0000313" key="2">
    <source>
        <dbReference type="EMBL" id="CAB4270357.1"/>
    </source>
</evidence>
<proteinExistence type="predicted"/>
<dbReference type="EMBL" id="CAEKDK010000002">
    <property type="protein sequence ID" value="CAB4270357.1"/>
    <property type="molecule type" value="Genomic_DNA"/>
</dbReference>